<protein>
    <submittedName>
        <fullName evidence="2">Uma2 family endonuclease</fullName>
    </submittedName>
</protein>
<comment type="caution">
    <text evidence="2">The sequence shown here is derived from an EMBL/GenBank/DDBJ whole genome shotgun (WGS) entry which is preliminary data.</text>
</comment>
<feature type="domain" description="Putative restriction endonuclease" evidence="1">
    <location>
        <begin position="39"/>
        <end position="172"/>
    </location>
</feature>
<keyword evidence="3" id="KW-1185">Reference proteome</keyword>
<accession>A0A5N1JC99</accession>
<dbReference type="InterPro" id="IPR008538">
    <property type="entry name" value="Uma2"/>
</dbReference>
<dbReference type="Pfam" id="PF05685">
    <property type="entry name" value="Uma2"/>
    <property type="match status" value="1"/>
</dbReference>
<keyword evidence="2" id="KW-0378">Hydrolase</keyword>
<dbReference type="InterPro" id="IPR012296">
    <property type="entry name" value="Nuclease_put_TT1808"/>
</dbReference>
<evidence type="ECO:0000259" key="1">
    <source>
        <dbReference type="Pfam" id="PF05685"/>
    </source>
</evidence>
<evidence type="ECO:0000313" key="3">
    <source>
        <dbReference type="Proteomes" id="UP000326344"/>
    </source>
</evidence>
<organism evidence="2 3">
    <name type="scientific">Larkinella humicola</name>
    <dbReference type="NCBI Taxonomy" id="2607654"/>
    <lineage>
        <taxon>Bacteria</taxon>
        <taxon>Pseudomonadati</taxon>
        <taxon>Bacteroidota</taxon>
        <taxon>Cytophagia</taxon>
        <taxon>Cytophagales</taxon>
        <taxon>Spirosomataceae</taxon>
        <taxon>Larkinella</taxon>
    </lineage>
</organism>
<dbReference type="Gene3D" id="3.90.1570.10">
    <property type="entry name" value="tt1808, chain A"/>
    <property type="match status" value="1"/>
</dbReference>
<proteinExistence type="predicted"/>
<dbReference type="GO" id="GO:0004519">
    <property type="term" value="F:endonuclease activity"/>
    <property type="evidence" value="ECO:0007669"/>
    <property type="project" value="UniProtKB-KW"/>
</dbReference>
<keyword evidence="2" id="KW-0255">Endonuclease</keyword>
<keyword evidence="2" id="KW-0540">Nuclease</keyword>
<name>A0A5N1JC99_9BACT</name>
<dbReference type="EMBL" id="VTWS01000005">
    <property type="protein sequence ID" value="KAA9349978.1"/>
    <property type="molecule type" value="Genomic_DNA"/>
</dbReference>
<gene>
    <name evidence="2" type="ORF">F0P93_21320</name>
</gene>
<reference evidence="2 3" key="1">
    <citation type="submission" date="2019-09" db="EMBL/GenBank/DDBJ databases">
        <title>Genome Sequence of Larkinella sp MA1.</title>
        <authorList>
            <person name="Srinivasan S."/>
        </authorList>
    </citation>
    <scope>NUCLEOTIDE SEQUENCE [LARGE SCALE GENOMIC DNA]</scope>
    <source>
        <strain evidence="2 3">MA1</strain>
    </source>
</reference>
<dbReference type="CDD" id="cd06260">
    <property type="entry name" value="DUF820-like"/>
    <property type="match status" value="1"/>
</dbReference>
<dbReference type="AlphaFoldDB" id="A0A5N1JC99"/>
<sequence length="181" mass="20560">MMSRRFTLLSQDKSIFGKLTLIMKATADQKLSNQESEDTKVSSRNHSKLQSQLAFLLRLSYRTQYSVLTNLDLSFANGKISPDLCIFPKQTADWLNDEPIVHDVPLTIIEILFPDQSLNSLLERIYKKHFPAGVKTVWLIIPALQIVSILLPNRKQINFTEGTITDPETGIQLQLAEIFEG</sequence>
<dbReference type="SUPFAM" id="SSF52980">
    <property type="entry name" value="Restriction endonuclease-like"/>
    <property type="match status" value="1"/>
</dbReference>
<evidence type="ECO:0000313" key="2">
    <source>
        <dbReference type="EMBL" id="KAA9349978.1"/>
    </source>
</evidence>
<dbReference type="InterPro" id="IPR011335">
    <property type="entry name" value="Restrct_endonuc-II-like"/>
</dbReference>
<dbReference type="Proteomes" id="UP000326344">
    <property type="component" value="Unassembled WGS sequence"/>
</dbReference>